<name>A0A653C0Z7_CALMS</name>
<accession>A0A653C0Z7</accession>
<protein>
    <submittedName>
        <fullName evidence="1">Uncharacterized protein</fullName>
    </submittedName>
</protein>
<dbReference type="Proteomes" id="UP000410492">
    <property type="component" value="Unassembled WGS sequence"/>
</dbReference>
<keyword evidence="2" id="KW-1185">Reference proteome</keyword>
<evidence type="ECO:0000313" key="2">
    <source>
        <dbReference type="Proteomes" id="UP000410492"/>
    </source>
</evidence>
<gene>
    <name evidence="1" type="ORF">CALMAC_LOCUS5321</name>
</gene>
<sequence>MHWMNFPINLHRNTRRPSLCWWGNGRFVPLLRLHQISRFCVHLSSPTDTCWKYFAENRLAINNLQLSTTAKTTA</sequence>
<reference evidence="1 2" key="1">
    <citation type="submission" date="2019-01" db="EMBL/GenBank/DDBJ databases">
        <authorList>
            <person name="Sayadi A."/>
        </authorList>
    </citation>
    <scope>NUCLEOTIDE SEQUENCE [LARGE SCALE GENOMIC DNA]</scope>
</reference>
<dbReference type="AlphaFoldDB" id="A0A653C0Z7"/>
<dbReference type="OrthoDB" id="10286334at2759"/>
<organism evidence="1 2">
    <name type="scientific">Callosobruchus maculatus</name>
    <name type="common">Southern cowpea weevil</name>
    <name type="synonym">Pulse bruchid</name>
    <dbReference type="NCBI Taxonomy" id="64391"/>
    <lineage>
        <taxon>Eukaryota</taxon>
        <taxon>Metazoa</taxon>
        <taxon>Ecdysozoa</taxon>
        <taxon>Arthropoda</taxon>
        <taxon>Hexapoda</taxon>
        <taxon>Insecta</taxon>
        <taxon>Pterygota</taxon>
        <taxon>Neoptera</taxon>
        <taxon>Endopterygota</taxon>
        <taxon>Coleoptera</taxon>
        <taxon>Polyphaga</taxon>
        <taxon>Cucujiformia</taxon>
        <taxon>Chrysomeloidea</taxon>
        <taxon>Chrysomelidae</taxon>
        <taxon>Bruchinae</taxon>
        <taxon>Bruchini</taxon>
        <taxon>Callosobruchus</taxon>
    </lineage>
</organism>
<proteinExistence type="predicted"/>
<dbReference type="EMBL" id="CAACVG010006764">
    <property type="protein sequence ID" value="VEN41530.1"/>
    <property type="molecule type" value="Genomic_DNA"/>
</dbReference>
<evidence type="ECO:0000313" key="1">
    <source>
        <dbReference type="EMBL" id="VEN41530.1"/>
    </source>
</evidence>